<dbReference type="EMBL" id="JBBMQO010000006">
    <property type="protein sequence ID" value="MEM5502287.1"/>
    <property type="molecule type" value="Genomic_DNA"/>
</dbReference>
<dbReference type="RefSeq" id="WP_342848621.1">
    <property type="nucleotide sequence ID" value="NZ_JBBMQO010000006.1"/>
</dbReference>
<comment type="caution">
    <text evidence="1">The sequence shown here is derived from an EMBL/GenBank/DDBJ whole genome shotgun (WGS) entry which is preliminary data.</text>
</comment>
<protein>
    <submittedName>
        <fullName evidence="1">Uncharacterized protein</fullName>
    </submittedName>
</protein>
<keyword evidence="2" id="KW-1185">Reference proteome</keyword>
<sequence>MNLWRNPDEDLAICTYDLVSGSGDIGFFDMRADRFFTHDKRFERGPKAGLTREFSGYLYWHLKYLKPGIGFSNYELNNNPNSRYTSKKTKLDGLTYGASLKEAAHKLRPNLMDKLLAIVDAKQQFINIRNIEVGSFFKSMLLEEEIKKTVLPKFQPYILPQPQA</sequence>
<accession>A0ABU9T854</accession>
<gene>
    <name evidence="1" type="ORF">WNY59_11895</name>
</gene>
<dbReference type="Proteomes" id="UP001477870">
    <property type="component" value="Unassembled WGS sequence"/>
</dbReference>
<reference evidence="1 2" key="1">
    <citation type="submission" date="2024-03" db="EMBL/GenBank/DDBJ databases">
        <title>Community enrichment and isolation of bacterial strains for fucoidan degradation.</title>
        <authorList>
            <person name="Sichert A."/>
        </authorList>
    </citation>
    <scope>NUCLEOTIDE SEQUENCE [LARGE SCALE GENOMIC DNA]</scope>
    <source>
        <strain evidence="1 2">AS62</strain>
    </source>
</reference>
<name>A0ABU9T854_9HYPH</name>
<proteinExistence type="predicted"/>
<organism evidence="1 2">
    <name type="scientific">Ahrensia kielensis</name>
    <dbReference type="NCBI Taxonomy" id="76980"/>
    <lineage>
        <taxon>Bacteria</taxon>
        <taxon>Pseudomonadati</taxon>
        <taxon>Pseudomonadota</taxon>
        <taxon>Alphaproteobacteria</taxon>
        <taxon>Hyphomicrobiales</taxon>
        <taxon>Ahrensiaceae</taxon>
        <taxon>Ahrensia</taxon>
    </lineage>
</organism>
<evidence type="ECO:0000313" key="1">
    <source>
        <dbReference type="EMBL" id="MEM5502287.1"/>
    </source>
</evidence>
<evidence type="ECO:0000313" key="2">
    <source>
        <dbReference type="Proteomes" id="UP001477870"/>
    </source>
</evidence>